<gene>
    <name evidence="3" type="ORF">EXIGLDRAFT_680871</name>
</gene>
<dbReference type="Gene3D" id="1.50.10.10">
    <property type="match status" value="1"/>
</dbReference>
<dbReference type="Pfam" id="PF00754">
    <property type="entry name" value="F5_F8_type_C"/>
    <property type="match status" value="1"/>
</dbReference>
<dbReference type="SUPFAM" id="SSF48208">
    <property type="entry name" value="Six-hairpin glycosidases"/>
    <property type="match status" value="1"/>
</dbReference>
<dbReference type="InterPro" id="IPR000421">
    <property type="entry name" value="FA58C"/>
</dbReference>
<evidence type="ECO:0000313" key="4">
    <source>
        <dbReference type="Proteomes" id="UP000077266"/>
    </source>
</evidence>
<dbReference type="InterPro" id="IPR035396">
    <property type="entry name" value="Bac_rhamnosid6H"/>
</dbReference>
<dbReference type="OrthoDB" id="10036721at2759"/>
<dbReference type="InParanoid" id="A0A165EBL5"/>
<dbReference type="PROSITE" id="PS50022">
    <property type="entry name" value="FA58C_3"/>
    <property type="match status" value="1"/>
</dbReference>
<feature type="compositionally biased region" description="Polar residues" evidence="1">
    <location>
        <begin position="7"/>
        <end position="28"/>
    </location>
</feature>
<dbReference type="PANTHER" id="PTHR34987">
    <property type="entry name" value="C, PUTATIVE (AFU_ORTHOLOGUE AFUA_3G02880)-RELATED"/>
    <property type="match status" value="1"/>
</dbReference>
<dbReference type="InterPro" id="IPR008979">
    <property type="entry name" value="Galactose-bd-like_sf"/>
</dbReference>
<dbReference type="Gene3D" id="2.60.120.260">
    <property type="entry name" value="Galactose-binding domain-like"/>
    <property type="match status" value="1"/>
</dbReference>
<evidence type="ECO:0000256" key="1">
    <source>
        <dbReference type="SAM" id="MobiDB-lite"/>
    </source>
</evidence>
<keyword evidence="4" id="KW-1185">Reference proteome</keyword>
<dbReference type="PANTHER" id="PTHR34987:SF5">
    <property type="entry name" value="ALPHA-RHAMNOSIDASE"/>
    <property type="match status" value="1"/>
</dbReference>
<dbReference type="Pfam" id="PF17389">
    <property type="entry name" value="Bac_rhamnosid6H"/>
    <property type="match status" value="1"/>
</dbReference>
<sequence>MGDSAWPAQTTASGSTTHPPATESSYEASNAVDGNPATFWNDNTENEYPDVLTVVSGDVVVLPGVTIVSNSDGAPAAFTVETSPDGENWSQQAEIKDNLDTTILVPFKAPVSAKAVRVTVTSDQNKSKGVFTRVAELLPSLSPSAPYIDVDFGKVVAGRVQLTIAAASDPAPQLRLAFSETKQYLGWTSDYSASDYNEKRGTDDFVPSPSGGNWTDSKGCQFDSAVCADGLRGFRYVRIYIGQTPGSEAHSSASGWVDLAPQGVTVAFSPYLGTPDTYKGHFLCSDELLNRIWYGSVYTVELNTDTFTKDTVDPRNAFSTTLDGKKVLHDGAKRDRDPYVGDIAVQSLVDLVSHADKEGARNVLLDLALHQRDDGWMPPASISNYALHLFDYPAWWAVSSGDFVLWTGEKEFATTIWDALKKLMDTWYPSVTNAAGLLDKSGDWSGYGDYAFLPRQGVITYYNANYVRALRGAAVIASFLGHTDEASSWSARAGTVTAALASSGLYDASAGAWRDSLSGGTSGCHSQDATAFAVLANASTADQASASFSFISKTLRRDWGNAFVDQDCFGGGTSDRVYNFISHPEVMARFQTGDDAGALELIRRSWGWQVDRDPGGTMWEGVGTGGDVGAYEGGFSSMAHGWAAGAAIALSTKVLGVEPTSPGFATYDVVPHPGDLTWANGTVSTPRGDIAVSWKVVDGELKLDVNGPNDAFARVRVPVSSSRLRRDGETRQVLLNGEPVWQEGSVGKAGVSYDGDFVFIHGLGGGKHSIVSR</sequence>
<dbReference type="AlphaFoldDB" id="A0A165EBL5"/>
<dbReference type="SUPFAM" id="SSF49785">
    <property type="entry name" value="Galactose-binding domain-like"/>
    <property type="match status" value="1"/>
</dbReference>
<evidence type="ECO:0000259" key="2">
    <source>
        <dbReference type="PROSITE" id="PS50022"/>
    </source>
</evidence>
<dbReference type="Proteomes" id="UP000077266">
    <property type="component" value="Unassembled WGS sequence"/>
</dbReference>
<reference evidence="3 4" key="1">
    <citation type="journal article" date="2016" name="Mol. Biol. Evol.">
        <title>Comparative Genomics of Early-Diverging Mushroom-Forming Fungi Provides Insights into the Origins of Lignocellulose Decay Capabilities.</title>
        <authorList>
            <person name="Nagy L.G."/>
            <person name="Riley R."/>
            <person name="Tritt A."/>
            <person name="Adam C."/>
            <person name="Daum C."/>
            <person name="Floudas D."/>
            <person name="Sun H."/>
            <person name="Yadav J.S."/>
            <person name="Pangilinan J."/>
            <person name="Larsson K.H."/>
            <person name="Matsuura K."/>
            <person name="Barry K."/>
            <person name="Labutti K."/>
            <person name="Kuo R."/>
            <person name="Ohm R.A."/>
            <person name="Bhattacharya S.S."/>
            <person name="Shirouzu T."/>
            <person name="Yoshinaga Y."/>
            <person name="Martin F.M."/>
            <person name="Grigoriev I.V."/>
            <person name="Hibbett D.S."/>
        </authorList>
    </citation>
    <scope>NUCLEOTIDE SEQUENCE [LARGE SCALE GENOMIC DNA]</scope>
    <source>
        <strain evidence="3 4">HHB12029</strain>
    </source>
</reference>
<dbReference type="InterPro" id="IPR008928">
    <property type="entry name" value="6-hairpin_glycosidase_sf"/>
</dbReference>
<dbReference type="Gene3D" id="2.60.420.10">
    <property type="entry name" value="Maltose phosphorylase, domain 3"/>
    <property type="match status" value="1"/>
</dbReference>
<dbReference type="EMBL" id="KV426152">
    <property type="protein sequence ID" value="KZV86537.1"/>
    <property type="molecule type" value="Genomic_DNA"/>
</dbReference>
<name>A0A165EBL5_EXIGL</name>
<dbReference type="GO" id="GO:0003824">
    <property type="term" value="F:catalytic activity"/>
    <property type="evidence" value="ECO:0007669"/>
    <property type="project" value="UniProtKB-ARBA"/>
</dbReference>
<organism evidence="3 4">
    <name type="scientific">Exidia glandulosa HHB12029</name>
    <dbReference type="NCBI Taxonomy" id="1314781"/>
    <lineage>
        <taxon>Eukaryota</taxon>
        <taxon>Fungi</taxon>
        <taxon>Dikarya</taxon>
        <taxon>Basidiomycota</taxon>
        <taxon>Agaricomycotina</taxon>
        <taxon>Agaricomycetes</taxon>
        <taxon>Auriculariales</taxon>
        <taxon>Exidiaceae</taxon>
        <taxon>Exidia</taxon>
    </lineage>
</organism>
<proteinExistence type="predicted"/>
<feature type="region of interest" description="Disordered" evidence="1">
    <location>
        <begin position="1"/>
        <end position="30"/>
    </location>
</feature>
<dbReference type="InterPro" id="IPR012341">
    <property type="entry name" value="6hp_glycosidase-like_sf"/>
</dbReference>
<dbReference type="InterPro" id="IPR035398">
    <property type="entry name" value="Bac_rhamnosid_C"/>
</dbReference>
<feature type="domain" description="F5/8 type C" evidence="2">
    <location>
        <begin position="1"/>
        <end position="140"/>
    </location>
</feature>
<dbReference type="Pfam" id="PF17390">
    <property type="entry name" value="Bac_rhamnosid_C"/>
    <property type="match status" value="1"/>
</dbReference>
<protein>
    <submittedName>
        <fullName evidence="3">Alpha-L-rhamnosidase</fullName>
    </submittedName>
</protein>
<accession>A0A165EBL5</accession>
<dbReference type="STRING" id="1314781.A0A165EBL5"/>
<dbReference type="GO" id="GO:0005975">
    <property type="term" value="P:carbohydrate metabolic process"/>
    <property type="evidence" value="ECO:0007669"/>
    <property type="project" value="InterPro"/>
</dbReference>
<evidence type="ECO:0000313" key="3">
    <source>
        <dbReference type="EMBL" id="KZV86537.1"/>
    </source>
</evidence>